<name>A0A438H465_VITVI</name>
<dbReference type="EMBL" id="QGNW01000285">
    <property type="protein sequence ID" value="RVW79133.1"/>
    <property type="molecule type" value="Genomic_DNA"/>
</dbReference>
<keyword evidence="1" id="KW-0378">Hydrolase</keyword>
<keyword evidence="1" id="KW-0547">Nucleotide-binding</keyword>
<evidence type="ECO:0000313" key="1">
    <source>
        <dbReference type="EMBL" id="RVW79133.1"/>
    </source>
</evidence>
<accession>A0A438H465</accession>
<evidence type="ECO:0000313" key="2">
    <source>
        <dbReference type="Proteomes" id="UP000288805"/>
    </source>
</evidence>
<reference evidence="1 2" key="1">
    <citation type="journal article" date="2018" name="PLoS Genet.">
        <title>Population sequencing reveals clonal diversity and ancestral inbreeding in the grapevine cultivar Chardonnay.</title>
        <authorList>
            <person name="Roach M.J."/>
            <person name="Johnson D.L."/>
            <person name="Bohlmann J."/>
            <person name="van Vuuren H.J."/>
            <person name="Jones S.J."/>
            <person name="Pretorius I.S."/>
            <person name="Schmidt S.A."/>
            <person name="Borneman A.R."/>
        </authorList>
    </citation>
    <scope>NUCLEOTIDE SEQUENCE [LARGE SCALE GENOMIC DNA]</scope>
    <source>
        <strain evidence="2">cv. Chardonnay</strain>
        <tissue evidence="1">Leaf</tissue>
    </source>
</reference>
<proteinExistence type="predicted"/>
<comment type="caution">
    <text evidence="1">The sequence shown here is derived from an EMBL/GenBank/DDBJ whole genome shotgun (WGS) entry which is preliminary data.</text>
</comment>
<gene>
    <name evidence="1" type="primary">VvCHDp001165_4</name>
    <name evidence="1" type="ORF">CK203_051307</name>
</gene>
<sequence length="138" mass="16070">MMYKGSMKGFEDVEKNPSLIWWSEEQNSILAWGMSLEHVVSDFVKYSLMEKCVSPPLEGTFTKCLLAVLLKFLVGDHVTYLSVYKGFIQSGKSSQWCYKNFINYHAMKKVIEIREQLRRIAQRLGIVLKSCERDMEVM</sequence>
<dbReference type="AlphaFoldDB" id="A0A438H465"/>
<dbReference type="Proteomes" id="UP000288805">
    <property type="component" value="Unassembled WGS sequence"/>
</dbReference>
<dbReference type="GO" id="GO:0004386">
    <property type="term" value="F:helicase activity"/>
    <property type="evidence" value="ECO:0007669"/>
    <property type="project" value="UniProtKB-KW"/>
</dbReference>
<keyword evidence="1" id="KW-0347">Helicase</keyword>
<protein>
    <submittedName>
        <fullName evidence="1">Putative pre-mRNA-splicing factor ATP-dependent RNA helicase DEAH9</fullName>
    </submittedName>
</protein>
<organism evidence="1 2">
    <name type="scientific">Vitis vinifera</name>
    <name type="common">Grape</name>
    <dbReference type="NCBI Taxonomy" id="29760"/>
    <lineage>
        <taxon>Eukaryota</taxon>
        <taxon>Viridiplantae</taxon>
        <taxon>Streptophyta</taxon>
        <taxon>Embryophyta</taxon>
        <taxon>Tracheophyta</taxon>
        <taxon>Spermatophyta</taxon>
        <taxon>Magnoliopsida</taxon>
        <taxon>eudicotyledons</taxon>
        <taxon>Gunneridae</taxon>
        <taxon>Pentapetalae</taxon>
        <taxon>rosids</taxon>
        <taxon>Vitales</taxon>
        <taxon>Vitaceae</taxon>
        <taxon>Viteae</taxon>
        <taxon>Vitis</taxon>
    </lineage>
</organism>
<keyword evidence="1" id="KW-0067">ATP-binding</keyword>